<evidence type="ECO:0000256" key="5">
    <source>
        <dbReference type="ARBA" id="ARBA00038894"/>
    </source>
</evidence>
<keyword evidence="10" id="KW-1185">Reference proteome</keyword>
<keyword evidence="1 9" id="KW-0378">Hydrolase</keyword>
<dbReference type="InterPro" id="IPR029069">
    <property type="entry name" value="HotDog_dom_sf"/>
</dbReference>
<dbReference type="Gene3D" id="3.10.129.10">
    <property type="entry name" value="Hotdog Thioesterase"/>
    <property type="match status" value="1"/>
</dbReference>
<feature type="domain" description="Thioesterase" evidence="8">
    <location>
        <begin position="50"/>
        <end position="121"/>
    </location>
</feature>
<evidence type="ECO:0000259" key="8">
    <source>
        <dbReference type="Pfam" id="PF03061"/>
    </source>
</evidence>
<evidence type="ECO:0000256" key="7">
    <source>
        <dbReference type="ARBA" id="ARBA00048062"/>
    </source>
</evidence>
<reference evidence="10" key="1">
    <citation type="journal article" date="2019" name="Int. J. Syst. Evol. Microbiol.">
        <title>The Global Catalogue of Microorganisms (GCM) 10K type strain sequencing project: providing services to taxonomists for standard genome sequencing and annotation.</title>
        <authorList>
            <consortium name="The Broad Institute Genomics Platform"/>
            <consortium name="The Broad Institute Genome Sequencing Center for Infectious Disease"/>
            <person name="Wu L."/>
            <person name="Ma J."/>
        </authorList>
    </citation>
    <scope>NUCLEOTIDE SEQUENCE [LARGE SCALE GENOMIC DNA]</scope>
    <source>
        <strain evidence="10">CGMCC 4.7177</strain>
    </source>
</reference>
<dbReference type="InterPro" id="IPR003736">
    <property type="entry name" value="PAAI_dom"/>
</dbReference>
<evidence type="ECO:0000256" key="3">
    <source>
        <dbReference type="ARBA" id="ARBA00036002"/>
    </source>
</evidence>
<comment type="catalytic activity">
    <reaction evidence="7">
        <text>a medium-chain fatty acyl-CoA + H2O = a medium-chain fatty acid + CoA + H(+)</text>
        <dbReference type="Rhea" id="RHEA:68184"/>
        <dbReference type="ChEBI" id="CHEBI:15377"/>
        <dbReference type="ChEBI" id="CHEBI:15378"/>
        <dbReference type="ChEBI" id="CHEBI:57287"/>
        <dbReference type="ChEBI" id="CHEBI:59558"/>
        <dbReference type="ChEBI" id="CHEBI:90546"/>
    </reaction>
</comment>
<comment type="caution">
    <text evidence="9">The sequence shown here is derived from an EMBL/GenBank/DDBJ whole genome shotgun (WGS) entry which is preliminary data.</text>
</comment>
<comment type="catalytic activity">
    <reaction evidence="3">
        <text>a long-chain fatty acyl-CoA + H2O = a long-chain fatty acid + CoA + H(+)</text>
        <dbReference type="Rhea" id="RHEA:67680"/>
        <dbReference type="ChEBI" id="CHEBI:15377"/>
        <dbReference type="ChEBI" id="CHEBI:15378"/>
        <dbReference type="ChEBI" id="CHEBI:57287"/>
        <dbReference type="ChEBI" id="CHEBI:57560"/>
        <dbReference type="ChEBI" id="CHEBI:83139"/>
    </reaction>
</comment>
<dbReference type="GO" id="GO:0016787">
    <property type="term" value="F:hydrolase activity"/>
    <property type="evidence" value="ECO:0007669"/>
    <property type="project" value="UniProtKB-KW"/>
</dbReference>
<name>A0ABW4SF76_9BACL</name>
<evidence type="ECO:0000313" key="9">
    <source>
        <dbReference type="EMBL" id="MFD1927966.1"/>
    </source>
</evidence>
<evidence type="ECO:0000256" key="2">
    <source>
        <dbReference type="ARBA" id="ARBA00035880"/>
    </source>
</evidence>
<dbReference type="PANTHER" id="PTHR43240">
    <property type="entry name" value="1,4-DIHYDROXY-2-NAPHTHOYL-COA THIOESTERASE 1"/>
    <property type="match status" value="1"/>
</dbReference>
<dbReference type="NCBIfam" id="TIGR00369">
    <property type="entry name" value="unchar_dom_1"/>
    <property type="match status" value="1"/>
</dbReference>
<evidence type="ECO:0000256" key="6">
    <source>
        <dbReference type="ARBA" id="ARBA00040062"/>
    </source>
</evidence>
<evidence type="ECO:0000256" key="1">
    <source>
        <dbReference type="ARBA" id="ARBA00022801"/>
    </source>
</evidence>
<comment type="similarity">
    <text evidence="4">Belongs to the YigI thioesterase family.</text>
</comment>
<organism evidence="9 10">
    <name type="scientific">Sporosarcina siberiensis</name>
    <dbReference type="NCBI Taxonomy" id="1365606"/>
    <lineage>
        <taxon>Bacteria</taxon>
        <taxon>Bacillati</taxon>
        <taxon>Bacillota</taxon>
        <taxon>Bacilli</taxon>
        <taxon>Bacillales</taxon>
        <taxon>Caryophanaceae</taxon>
        <taxon>Sporosarcina</taxon>
    </lineage>
</organism>
<dbReference type="CDD" id="cd03443">
    <property type="entry name" value="PaaI_thioesterase"/>
    <property type="match status" value="1"/>
</dbReference>
<accession>A0ABW4SF76</accession>
<proteinExistence type="inferred from homology"/>
<evidence type="ECO:0000313" key="10">
    <source>
        <dbReference type="Proteomes" id="UP001597218"/>
    </source>
</evidence>
<protein>
    <recommendedName>
        <fullName evidence="6">Medium/long-chain acyl-CoA thioesterase YigI</fullName>
        <ecNumber evidence="5">3.1.2.20</ecNumber>
    </recommendedName>
</protein>
<dbReference type="SUPFAM" id="SSF54637">
    <property type="entry name" value="Thioesterase/thiol ester dehydrase-isomerase"/>
    <property type="match status" value="1"/>
</dbReference>
<dbReference type="EC" id="3.1.2.20" evidence="5"/>
<dbReference type="EMBL" id="JBHUGI010000021">
    <property type="protein sequence ID" value="MFD1927966.1"/>
    <property type="molecule type" value="Genomic_DNA"/>
</dbReference>
<dbReference type="InterPro" id="IPR006683">
    <property type="entry name" value="Thioestr_dom"/>
</dbReference>
<gene>
    <name evidence="9" type="ORF">ACFSFY_07840</name>
</gene>
<dbReference type="RefSeq" id="WP_381536887.1">
    <property type="nucleotide sequence ID" value="NZ_JBHUGI010000021.1"/>
</dbReference>
<comment type="catalytic activity">
    <reaction evidence="2">
        <text>a fatty acyl-CoA + H2O = a fatty acid + CoA + H(+)</text>
        <dbReference type="Rhea" id="RHEA:16781"/>
        <dbReference type="ChEBI" id="CHEBI:15377"/>
        <dbReference type="ChEBI" id="CHEBI:15378"/>
        <dbReference type="ChEBI" id="CHEBI:28868"/>
        <dbReference type="ChEBI" id="CHEBI:57287"/>
        <dbReference type="ChEBI" id="CHEBI:77636"/>
        <dbReference type="EC" id="3.1.2.20"/>
    </reaction>
</comment>
<dbReference type="PANTHER" id="PTHR43240:SF20">
    <property type="entry name" value="MEDIUM_LONG-CHAIN ACYL-COA THIOESTERASE YIGI"/>
    <property type="match status" value="1"/>
</dbReference>
<dbReference type="Pfam" id="PF03061">
    <property type="entry name" value="4HBT"/>
    <property type="match status" value="1"/>
</dbReference>
<sequence>MESHLDIVREDFKTSPFWDFIGLQMKELKKGYVELYLPYNPNFRNVRDSIHGGIYASVLDTTMGMAGRTLGSDEVMTIQMSIQFLKPVVEGGIYSEASVISESRSTALIEGRLFDEDKNLIAHSVGTFRVVKSS</sequence>
<evidence type="ECO:0000256" key="4">
    <source>
        <dbReference type="ARBA" id="ARBA00038381"/>
    </source>
</evidence>
<dbReference type="Proteomes" id="UP001597218">
    <property type="component" value="Unassembled WGS sequence"/>
</dbReference>